<evidence type="ECO:0000313" key="1">
    <source>
        <dbReference type="EMBL" id="ORW09223.1"/>
    </source>
</evidence>
<dbReference type="AlphaFoldDB" id="A0A1X1YDR8"/>
<name>A0A1X1YDR8_9MYCO</name>
<protein>
    <submittedName>
        <fullName evidence="1">Uncharacterized protein</fullName>
    </submittedName>
</protein>
<organism evidence="1 2">
    <name type="scientific">Mycolicibacter longobardus</name>
    <dbReference type="NCBI Taxonomy" id="1108812"/>
    <lineage>
        <taxon>Bacteria</taxon>
        <taxon>Bacillati</taxon>
        <taxon>Actinomycetota</taxon>
        <taxon>Actinomycetes</taxon>
        <taxon>Mycobacteriales</taxon>
        <taxon>Mycobacteriaceae</taxon>
        <taxon>Mycolicibacter</taxon>
    </lineage>
</organism>
<comment type="caution">
    <text evidence="1">The sequence shown here is derived from an EMBL/GenBank/DDBJ whole genome shotgun (WGS) entry which is preliminary data.</text>
</comment>
<gene>
    <name evidence="1" type="ORF">AWC16_17795</name>
</gene>
<dbReference type="RefSeq" id="WP_109561459.1">
    <property type="nucleotide sequence ID" value="NZ_JACKVG010000005.1"/>
</dbReference>
<sequence length="94" mass="10213">MQALEVGTCRVAGHLPDFETQATAWQSGQHQPDSLAAAVLAFDVLAHSIGQAWGFVSPIDTERRMREGCGTPPPAWMTRRLGGWRSAVITARPQ</sequence>
<reference evidence="1 2" key="1">
    <citation type="submission" date="2016-01" db="EMBL/GenBank/DDBJ databases">
        <title>The new phylogeny of the genus Mycobacterium.</title>
        <authorList>
            <person name="Tarcisio F."/>
            <person name="Conor M."/>
            <person name="Antonella G."/>
            <person name="Elisabetta G."/>
            <person name="Giulia F.S."/>
            <person name="Sara T."/>
            <person name="Anna F."/>
            <person name="Clotilde B."/>
            <person name="Roberto B."/>
            <person name="Veronica D.S."/>
            <person name="Fabio R."/>
            <person name="Monica P."/>
            <person name="Olivier J."/>
            <person name="Enrico T."/>
            <person name="Nicola S."/>
        </authorList>
    </citation>
    <scope>NUCLEOTIDE SEQUENCE [LARGE SCALE GENOMIC DNA]</scope>
    <source>
        <strain evidence="1 2">DSM 45394</strain>
    </source>
</reference>
<dbReference type="EMBL" id="LQPG01000030">
    <property type="protein sequence ID" value="ORW09223.1"/>
    <property type="molecule type" value="Genomic_DNA"/>
</dbReference>
<dbReference type="OrthoDB" id="4519042at2"/>
<evidence type="ECO:0000313" key="2">
    <source>
        <dbReference type="Proteomes" id="UP000193866"/>
    </source>
</evidence>
<dbReference type="Proteomes" id="UP000193866">
    <property type="component" value="Unassembled WGS sequence"/>
</dbReference>
<proteinExistence type="predicted"/>
<keyword evidence="2" id="KW-1185">Reference proteome</keyword>
<accession>A0A1X1YDR8</accession>